<gene>
    <name evidence="2" type="ORF">ASTO00021_LOCUS3485</name>
</gene>
<evidence type="ECO:0000313" key="2">
    <source>
        <dbReference type="EMBL" id="CAE0433164.1"/>
    </source>
</evidence>
<name>A0A7S3LJE2_9STRA</name>
<feature type="compositionally biased region" description="Acidic residues" evidence="1">
    <location>
        <begin position="85"/>
        <end position="97"/>
    </location>
</feature>
<reference evidence="2" key="1">
    <citation type="submission" date="2021-01" db="EMBL/GenBank/DDBJ databases">
        <authorList>
            <person name="Corre E."/>
            <person name="Pelletier E."/>
            <person name="Niang G."/>
            <person name="Scheremetjew M."/>
            <person name="Finn R."/>
            <person name="Kale V."/>
            <person name="Holt S."/>
            <person name="Cochrane G."/>
            <person name="Meng A."/>
            <person name="Brown T."/>
            <person name="Cohen L."/>
        </authorList>
    </citation>
    <scope>NUCLEOTIDE SEQUENCE</scope>
    <source>
        <strain evidence="2">GSBS06</strain>
    </source>
</reference>
<sequence length="208" mass="24075">MTIFQPNFQQTQRICELVKRHGNADNIGPDDWEEIASEIGFDRMWGQGIKEFYKNYIIVQKEGFTPQMKDESAFNFATQKPMDESSSEDDDTEEDDDVLKPVLNSKAPVSKSPTPKSSPRSPPLKENSNSNEDNTESKQKNHVSLSVSNQVTILGAKRPKLKDKSTEPNDIYWYISSGSRKFWRTNDYMKTHHTPTLLKYYEENLKWE</sequence>
<accession>A0A7S3LJE2</accession>
<protein>
    <submittedName>
        <fullName evidence="2">Uncharacterized protein</fullName>
    </submittedName>
</protein>
<dbReference type="AlphaFoldDB" id="A0A7S3LJE2"/>
<feature type="region of interest" description="Disordered" evidence="1">
    <location>
        <begin position="78"/>
        <end position="151"/>
    </location>
</feature>
<organism evidence="2">
    <name type="scientific">Aplanochytrium stocchinoi</name>
    <dbReference type="NCBI Taxonomy" id="215587"/>
    <lineage>
        <taxon>Eukaryota</taxon>
        <taxon>Sar</taxon>
        <taxon>Stramenopiles</taxon>
        <taxon>Bigyra</taxon>
        <taxon>Labyrinthulomycetes</taxon>
        <taxon>Thraustochytrida</taxon>
        <taxon>Thraustochytriidae</taxon>
        <taxon>Aplanochytrium</taxon>
    </lineage>
</organism>
<feature type="compositionally biased region" description="Low complexity" evidence="1">
    <location>
        <begin position="105"/>
        <end position="132"/>
    </location>
</feature>
<proteinExistence type="predicted"/>
<evidence type="ECO:0000256" key="1">
    <source>
        <dbReference type="SAM" id="MobiDB-lite"/>
    </source>
</evidence>
<feature type="compositionally biased region" description="Polar residues" evidence="1">
    <location>
        <begin position="142"/>
        <end position="151"/>
    </location>
</feature>
<dbReference type="EMBL" id="HBIN01004887">
    <property type="protein sequence ID" value="CAE0433164.1"/>
    <property type="molecule type" value="Transcribed_RNA"/>
</dbReference>